<dbReference type="Proteomes" id="UP000463051">
    <property type="component" value="Unassembled WGS sequence"/>
</dbReference>
<name>A0A7X2L2N9_9BACL</name>
<sequence length="92" mass="10697">MLEEDEYTKDNLSFMLIIIDVQTGERLKVFTQMPSYSTKSSMKEVFSHPQGNMDTGIMETAEKTVCPDFFHCYSELFIEIDETGHFWGSRLI</sequence>
<evidence type="ECO:0000313" key="1">
    <source>
        <dbReference type="EMBL" id="MRN55072.1"/>
    </source>
</evidence>
<dbReference type="EMBL" id="WJXB01000007">
    <property type="protein sequence ID" value="MRN55072.1"/>
    <property type="molecule type" value="Genomic_DNA"/>
</dbReference>
<protein>
    <submittedName>
        <fullName evidence="1">Uncharacterized protein</fullName>
    </submittedName>
</protein>
<keyword evidence="2" id="KW-1185">Reference proteome</keyword>
<organism evidence="1 2">
    <name type="scientific">Paenibacillus monticola</name>
    <dbReference type="NCBI Taxonomy" id="2666075"/>
    <lineage>
        <taxon>Bacteria</taxon>
        <taxon>Bacillati</taxon>
        <taxon>Bacillota</taxon>
        <taxon>Bacilli</taxon>
        <taxon>Bacillales</taxon>
        <taxon>Paenibacillaceae</taxon>
        <taxon>Paenibacillus</taxon>
    </lineage>
</organism>
<accession>A0A7X2L2N9</accession>
<gene>
    <name evidence="1" type="ORF">GJB61_19010</name>
</gene>
<proteinExistence type="predicted"/>
<evidence type="ECO:0000313" key="2">
    <source>
        <dbReference type="Proteomes" id="UP000463051"/>
    </source>
</evidence>
<comment type="caution">
    <text evidence="1">The sequence shown here is derived from an EMBL/GenBank/DDBJ whole genome shotgun (WGS) entry which is preliminary data.</text>
</comment>
<dbReference type="AlphaFoldDB" id="A0A7X2L2N9"/>
<reference evidence="1 2" key="1">
    <citation type="submission" date="2019-11" db="EMBL/GenBank/DDBJ databases">
        <title>Paenibacillus monticola sp. nov., a novel PGPR strain isolated from mountain sample in China.</title>
        <authorList>
            <person name="Zhao Q."/>
            <person name="Li H.-P."/>
            <person name="Zhang J.-L."/>
        </authorList>
    </citation>
    <scope>NUCLEOTIDE SEQUENCE [LARGE SCALE GENOMIC DNA]</scope>
    <source>
        <strain evidence="1 2">LC-T2</strain>
    </source>
</reference>